<feature type="compositionally biased region" description="Pro residues" evidence="8">
    <location>
        <begin position="248"/>
        <end position="267"/>
    </location>
</feature>
<sequence>MVQVRGSRADQPFPNGSSALLVLLSGTIPVVFRGTTYRFPISVWVPHAYPSEPPIVYVTPTETMVVRPGQHVDSQGCVYHPYLTAWSTYWDKSNIVDFLNILREVFAKEPPVVARQRPPPPQQTPTPPPVPPLPPEFAPRPPSSQPAASASSPAEVRPPPPPPKPGQERPVVSPPPQTPSPQVPPPPPKVGGPAGHLTLGQPSHLLGQPQLVGQTLHLTQEHPAQPFAGQPQGQPAFVQPQTQAGSIPPLPPKPGPSRYEAPPPLPPQASTSQQTTPHQPPLLPHQSLQPTTLPPGPPPSVQRPTSIYEPPPQPYSAPPATQPYQQPPAQPQPPQQLAKSPPPNLLDDDATPPLPTTESPSQPPPPPPNPEKDALLHQLAITLYNHRQKSYQQNTTSLAGLRAQRKALLQAYATLQSELTHLTQLSSLLQSNTSILQSSLQKADETITKAQHQLKENGPPDVDELLVAPTVVGNQLYELVAEERAIGDVIFVLGRAVERGRIAPGVFVKAVRGLAREWYLKKALVRKIGRGMGLAGA</sequence>
<dbReference type="GO" id="GO:0072666">
    <property type="term" value="P:establishment of protein localization to vacuole"/>
    <property type="evidence" value="ECO:0007669"/>
    <property type="project" value="UniProtKB-ARBA"/>
</dbReference>
<evidence type="ECO:0000256" key="6">
    <source>
        <dbReference type="ARBA" id="ARBA00023054"/>
    </source>
</evidence>
<dbReference type="GO" id="GO:0043130">
    <property type="term" value="F:ubiquitin binding"/>
    <property type="evidence" value="ECO:0007669"/>
    <property type="project" value="TreeGrafter"/>
</dbReference>
<dbReference type="CDD" id="cd11685">
    <property type="entry name" value="UEV_TSG101-like"/>
    <property type="match status" value="1"/>
</dbReference>
<feature type="compositionally biased region" description="Pro residues" evidence="8">
    <location>
        <begin position="117"/>
        <end position="144"/>
    </location>
</feature>
<dbReference type="Gene3D" id="3.10.110.10">
    <property type="entry name" value="Ubiquitin Conjugating Enzyme"/>
    <property type="match status" value="1"/>
</dbReference>
<feature type="compositionally biased region" description="Pro residues" evidence="8">
    <location>
        <begin position="292"/>
        <end position="301"/>
    </location>
</feature>
<dbReference type="PANTHER" id="PTHR23306">
    <property type="entry name" value="TUMOR SUSCEPTIBILITY GENE 101 PROTEIN-RELATED"/>
    <property type="match status" value="1"/>
</dbReference>
<evidence type="ECO:0000256" key="8">
    <source>
        <dbReference type="SAM" id="MobiDB-lite"/>
    </source>
</evidence>
<feature type="domain" description="SB" evidence="9">
    <location>
        <begin position="470"/>
        <end position="537"/>
    </location>
</feature>
<feature type="compositionally biased region" description="Pro residues" evidence="8">
    <location>
        <begin position="309"/>
        <end position="344"/>
    </location>
</feature>
<dbReference type="HOGENOM" id="CLU_017548_2_1_1"/>
<feature type="compositionally biased region" description="Low complexity" evidence="8">
    <location>
        <begin position="145"/>
        <end position="155"/>
    </location>
</feature>
<dbReference type="KEGG" id="cthr:CTHT_0045720"/>
<dbReference type="STRING" id="759272.G0S9F7"/>
<evidence type="ECO:0000259" key="9">
    <source>
        <dbReference type="PROSITE" id="PS51312"/>
    </source>
</evidence>
<dbReference type="PANTHER" id="PTHR23306:SF3">
    <property type="entry name" value="TUMOR SUPPRESSOR PROTEIN 101"/>
    <property type="match status" value="1"/>
</dbReference>
<feature type="compositionally biased region" description="Low complexity" evidence="8">
    <location>
        <begin position="223"/>
        <end position="237"/>
    </location>
</feature>
<dbReference type="SUPFAM" id="SSF140111">
    <property type="entry name" value="Endosomal sorting complex assembly domain"/>
    <property type="match status" value="1"/>
</dbReference>
<feature type="region of interest" description="Disordered" evidence="8">
    <location>
        <begin position="112"/>
        <end position="373"/>
    </location>
</feature>
<comment type="subcellular location">
    <subcellularLocation>
        <location evidence="1">Endosome</location>
    </subcellularLocation>
</comment>
<dbReference type="PROSITE" id="PS51322">
    <property type="entry name" value="UEV"/>
    <property type="match status" value="1"/>
</dbReference>
<feature type="compositionally biased region" description="Pro residues" evidence="8">
    <location>
        <begin position="156"/>
        <end position="165"/>
    </location>
</feature>
<keyword evidence="6" id="KW-0175">Coiled coil</keyword>
<dbReference type="InterPro" id="IPR017916">
    <property type="entry name" value="SB_dom"/>
</dbReference>
<keyword evidence="3 7" id="KW-0813">Transport</keyword>
<evidence type="ECO:0000256" key="1">
    <source>
        <dbReference type="ARBA" id="ARBA00004177"/>
    </source>
</evidence>
<evidence type="ECO:0000256" key="4">
    <source>
        <dbReference type="ARBA" id="ARBA00022753"/>
    </source>
</evidence>
<organism evidence="12">
    <name type="scientific">Chaetomium thermophilum (strain DSM 1495 / CBS 144.50 / IMI 039719)</name>
    <name type="common">Thermochaetoides thermophila</name>
    <dbReference type="NCBI Taxonomy" id="759272"/>
    <lineage>
        <taxon>Eukaryota</taxon>
        <taxon>Fungi</taxon>
        <taxon>Dikarya</taxon>
        <taxon>Ascomycota</taxon>
        <taxon>Pezizomycotina</taxon>
        <taxon>Sordariomycetes</taxon>
        <taxon>Sordariomycetidae</taxon>
        <taxon>Sordariales</taxon>
        <taxon>Chaetomiaceae</taxon>
        <taxon>Thermochaetoides</taxon>
    </lineage>
</organism>
<dbReference type="Gene3D" id="6.10.140.820">
    <property type="match status" value="1"/>
</dbReference>
<dbReference type="OrthoDB" id="306304at2759"/>
<gene>
    <name evidence="11" type="ORF">CTHT_0045720</name>
</gene>
<keyword evidence="5 7" id="KW-0653">Protein transport</keyword>
<feature type="compositionally biased region" description="Pro residues" evidence="8">
    <location>
        <begin position="172"/>
        <end position="190"/>
    </location>
</feature>
<dbReference type="InterPro" id="IPR016135">
    <property type="entry name" value="UBQ-conjugating_enzyme/RWD"/>
</dbReference>
<dbReference type="InterPro" id="IPR037202">
    <property type="entry name" value="ESCRT_assembly_dom"/>
</dbReference>
<keyword evidence="4" id="KW-0967">Endosome</keyword>
<reference evidence="11 12" key="1">
    <citation type="journal article" date="2011" name="Cell">
        <title>Insight into structure and assembly of the nuclear pore complex by utilizing the genome of a eukaryotic thermophile.</title>
        <authorList>
            <person name="Amlacher S."/>
            <person name="Sarges P."/>
            <person name="Flemming D."/>
            <person name="van Noort V."/>
            <person name="Kunze R."/>
            <person name="Devos D.P."/>
            <person name="Arumugam M."/>
            <person name="Bork P."/>
            <person name="Hurt E."/>
        </authorList>
    </citation>
    <scope>NUCLEOTIDE SEQUENCE [LARGE SCALE GENOMIC DNA]</scope>
    <source>
        <strain evidence="12">DSM 1495 / CBS 144.50 / IMI 039719</strain>
    </source>
</reference>
<dbReference type="SUPFAM" id="SSF54495">
    <property type="entry name" value="UBC-like"/>
    <property type="match status" value="1"/>
</dbReference>
<feature type="domain" description="UEV" evidence="10">
    <location>
        <begin position="1"/>
        <end position="116"/>
    </location>
</feature>
<dbReference type="Pfam" id="PF05743">
    <property type="entry name" value="UEV"/>
    <property type="match status" value="1"/>
</dbReference>
<dbReference type="eggNOG" id="KOG2391">
    <property type="taxonomic scope" value="Eukaryota"/>
</dbReference>
<name>G0S9F7_CHATD</name>
<dbReference type="EMBL" id="GL988043">
    <property type="protein sequence ID" value="EGS20068.1"/>
    <property type="molecule type" value="Genomic_DNA"/>
</dbReference>
<comment type="similarity">
    <text evidence="2">Belongs to the ubiquitin-conjugating enzyme family. UEV subfamily.</text>
</comment>
<dbReference type="PRINTS" id="PR01217">
    <property type="entry name" value="PRICHEXTENSN"/>
</dbReference>
<dbReference type="GO" id="GO:0006886">
    <property type="term" value="P:intracellular protein transport"/>
    <property type="evidence" value="ECO:0007669"/>
    <property type="project" value="UniProtKB-ARBA"/>
</dbReference>
<dbReference type="Pfam" id="PF09454">
    <property type="entry name" value="Vps23_core"/>
    <property type="match status" value="1"/>
</dbReference>
<evidence type="ECO:0000313" key="12">
    <source>
        <dbReference type="Proteomes" id="UP000008066"/>
    </source>
</evidence>
<dbReference type="GO" id="GO:0000813">
    <property type="term" value="C:ESCRT I complex"/>
    <property type="evidence" value="ECO:0007669"/>
    <property type="project" value="TreeGrafter"/>
</dbReference>
<evidence type="ECO:0000259" key="10">
    <source>
        <dbReference type="PROSITE" id="PS51322"/>
    </source>
</evidence>
<dbReference type="InterPro" id="IPR008883">
    <property type="entry name" value="UEV_N"/>
</dbReference>
<keyword evidence="12" id="KW-1185">Reference proteome</keyword>
<accession>G0S9F7</accession>
<dbReference type="InterPro" id="IPR052070">
    <property type="entry name" value="ESCRT-I_UEV_domain"/>
</dbReference>
<evidence type="ECO:0000256" key="2">
    <source>
        <dbReference type="ARBA" id="ARBA00009594"/>
    </source>
</evidence>
<feature type="compositionally biased region" description="Low complexity" evidence="8">
    <location>
        <begin position="268"/>
        <end position="277"/>
    </location>
</feature>
<evidence type="ECO:0000256" key="5">
    <source>
        <dbReference type="ARBA" id="ARBA00022927"/>
    </source>
</evidence>
<dbReference type="AlphaFoldDB" id="G0S9F7"/>
<evidence type="ECO:0000256" key="3">
    <source>
        <dbReference type="ARBA" id="ARBA00022448"/>
    </source>
</evidence>
<proteinExistence type="inferred from homology"/>
<protein>
    <submittedName>
        <fullName evidence="11">Uncharacterized protein</fullName>
    </submittedName>
</protein>
<dbReference type="OMA" id="YMNFPQP"/>
<dbReference type="GeneID" id="18258610"/>
<dbReference type="PROSITE" id="PS51312">
    <property type="entry name" value="SB"/>
    <property type="match status" value="1"/>
</dbReference>
<evidence type="ECO:0000313" key="11">
    <source>
        <dbReference type="EMBL" id="EGS20068.1"/>
    </source>
</evidence>
<dbReference type="RefSeq" id="XP_006694953.1">
    <property type="nucleotide sequence ID" value="XM_006694890.1"/>
</dbReference>
<dbReference type="Proteomes" id="UP000008066">
    <property type="component" value="Unassembled WGS sequence"/>
</dbReference>
<dbReference type="GO" id="GO:0043162">
    <property type="term" value="P:ubiquitin-dependent protein catabolic process via the multivesicular body sorting pathway"/>
    <property type="evidence" value="ECO:0007669"/>
    <property type="project" value="UniProtKB-ARBA"/>
</dbReference>
<evidence type="ECO:0000256" key="7">
    <source>
        <dbReference type="PROSITE-ProRule" id="PRU00644"/>
    </source>
</evidence>